<dbReference type="Proteomes" id="UP000182987">
    <property type="component" value="Chromosome"/>
</dbReference>
<evidence type="ECO:0000256" key="1">
    <source>
        <dbReference type="ARBA" id="ARBA00006869"/>
    </source>
</evidence>
<dbReference type="EMBL" id="CP017480">
    <property type="protein sequence ID" value="APG03762.1"/>
    <property type="molecule type" value="Genomic_DNA"/>
</dbReference>
<dbReference type="KEGG" id="lrz:BJI69_07460"/>
<evidence type="ECO:0000313" key="3">
    <source>
        <dbReference type="Proteomes" id="UP000182987"/>
    </source>
</evidence>
<reference evidence="3" key="1">
    <citation type="submission" date="2016-09" db="EMBL/GenBank/DDBJ databases">
        <authorList>
            <person name="Lysoe E."/>
        </authorList>
    </citation>
    <scope>NUCLEOTIDE SEQUENCE [LARGE SCALE GENOMIC DNA]</scope>
    <source>
        <strain evidence="3">LJ96T</strain>
    </source>
</reference>
<protein>
    <submittedName>
        <fullName evidence="2">Uncharacterized protein</fullName>
    </submittedName>
</protein>
<accession>A0A1L3ERW6</accession>
<evidence type="ECO:0000313" key="2">
    <source>
        <dbReference type="EMBL" id="APG03762.1"/>
    </source>
</evidence>
<keyword evidence="3" id="KW-1185">Reference proteome</keyword>
<dbReference type="STRING" id="1440763.BJI69_07460"/>
<dbReference type="AlphaFoldDB" id="A0A1L3ERW6"/>
<sequence length="65" mass="7531">MNSTRGTFPLTVFMLVKTQPEWLGMSPDERLGHLKHVFQPIIDAHRETVRFRFFPAGCRECLRGA</sequence>
<dbReference type="InterPro" id="IPR031409">
    <property type="entry name" value="Darcynin"/>
</dbReference>
<proteinExistence type="inferred from homology"/>
<organism evidence="2 3">
    <name type="scientific">Luteibacter rhizovicinus DSM 16549</name>
    <dbReference type="NCBI Taxonomy" id="1440763"/>
    <lineage>
        <taxon>Bacteria</taxon>
        <taxon>Pseudomonadati</taxon>
        <taxon>Pseudomonadota</taxon>
        <taxon>Gammaproteobacteria</taxon>
        <taxon>Lysobacterales</taxon>
        <taxon>Rhodanobacteraceae</taxon>
        <taxon>Luteibacter</taxon>
    </lineage>
</organism>
<dbReference type="RefSeq" id="WP_046968085.1">
    <property type="nucleotide sequence ID" value="NZ_CP017480.1"/>
</dbReference>
<dbReference type="Pfam" id="PF17074">
    <property type="entry name" value="Darcynin"/>
    <property type="match status" value="1"/>
</dbReference>
<gene>
    <name evidence="2" type="ORF">BJI69_07460</name>
</gene>
<comment type="similarity">
    <text evidence="1">Belongs to the darcynin family.</text>
</comment>
<name>A0A1L3ERW6_9GAMM</name>